<evidence type="ECO:0000313" key="4">
    <source>
        <dbReference type="Proteomes" id="UP000220629"/>
    </source>
</evidence>
<dbReference type="Pfam" id="PF12903">
    <property type="entry name" value="DUF3830"/>
    <property type="match status" value="1"/>
</dbReference>
<protein>
    <submittedName>
        <fullName evidence="2">DUF3830 domain-containing protein</fullName>
    </submittedName>
</protein>
<dbReference type="InterPro" id="IPR024532">
    <property type="entry name" value="DUF3830"/>
</dbReference>
<reference evidence="4" key="2">
    <citation type="submission" date="2017-09" db="EMBL/GenBank/DDBJ databases">
        <title>FDA dAtabase for Regulatory Grade micrObial Sequences (FDA-ARGOS): Supporting development and validation of Infectious Disease Dx tests.</title>
        <authorList>
            <person name="Minogue T."/>
            <person name="Wolcott M."/>
            <person name="Wasieloski L."/>
            <person name="Aguilar W."/>
            <person name="Moore D."/>
            <person name="Tallon L."/>
            <person name="Sadzewicz L."/>
            <person name="Ott S."/>
            <person name="Zhao X."/>
            <person name="Nagaraj S."/>
            <person name="Vavikolanu K."/>
            <person name="Aluvathingal J."/>
            <person name="Nadendla S."/>
            <person name="Sichtig H."/>
        </authorList>
    </citation>
    <scope>NUCLEOTIDE SEQUENCE [LARGE SCALE GENOMIC DNA]</scope>
    <source>
        <strain evidence="4">FDAARGOS_390</strain>
    </source>
</reference>
<evidence type="ECO:0000313" key="3">
    <source>
        <dbReference type="Proteomes" id="UP000029590"/>
    </source>
</evidence>
<organism evidence="2 4">
    <name type="scientific">Burkholderia gladioli</name>
    <name type="common">Pseudomonas marginata</name>
    <name type="synonym">Phytomonas marginata</name>
    <dbReference type="NCBI Taxonomy" id="28095"/>
    <lineage>
        <taxon>Bacteria</taxon>
        <taxon>Pseudomonadati</taxon>
        <taxon>Pseudomonadota</taxon>
        <taxon>Betaproteobacteria</taxon>
        <taxon>Burkholderiales</taxon>
        <taxon>Burkholderiaceae</taxon>
        <taxon>Burkholderia</taxon>
    </lineage>
</organism>
<dbReference type="EMBL" id="JPGG01000017">
    <property type="protein sequence ID" value="KGC10901.1"/>
    <property type="molecule type" value="Genomic_DNA"/>
</dbReference>
<proteinExistence type="predicted"/>
<dbReference type="RefSeq" id="WP_036050642.1">
    <property type="nucleotide sequence ID" value="NZ_CADEVY010000004.1"/>
</dbReference>
<dbReference type="KEGG" id="bgo:BM43_4008"/>
<dbReference type="AlphaFoldDB" id="A0A095EZQ3"/>
<name>A0A095EZQ3_BURGA</name>
<dbReference type="EMBL" id="PDDY01000004">
    <property type="protein sequence ID" value="PEH40227.1"/>
    <property type="molecule type" value="Genomic_DNA"/>
</dbReference>
<reference evidence="2" key="3">
    <citation type="submission" date="2017-09" db="EMBL/GenBank/DDBJ databases">
        <title>FDA dAtabase for Regulatory Grade micrObial Sequences (FDA-ARGOS): Supporting development and validation of Infectious Disease Dx tests.</title>
        <authorList>
            <person name="Minogue T."/>
            <person name="Wolcott M."/>
            <person name="Wasieloski L."/>
            <person name="Aguilar W."/>
            <person name="Moore D."/>
            <person name="Tallon L.J."/>
            <person name="Sadzewicz L."/>
            <person name="Ott S."/>
            <person name="Zhao X."/>
            <person name="Nagaraj S."/>
            <person name="Vavikolanu K."/>
            <person name="Aluvathingal J."/>
            <person name="Nadendla S."/>
            <person name="Sichtig H."/>
        </authorList>
    </citation>
    <scope>NUCLEOTIDE SEQUENCE</scope>
    <source>
        <strain evidence="2">FDAARGOS_390</strain>
    </source>
</reference>
<sequence length="141" mass="15644">MARVRIIAAGYMFEAETHPDAPETVKAFLSLLPYRQKLIHVRWSGEGCWVPLGGYQLENDGKPVGFENHTSHPSVGDVLFYPGGYSEAEIIMAYGPCVFSSKMGQLAGNHFLTIVKGKEQLRPFGLKILWEGAQEVLFGLM</sequence>
<dbReference type="OrthoDB" id="5518270at2"/>
<reference evidence="1 3" key="1">
    <citation type="submission" date="2014-04" db="EMBL/GenBank/DDBJ databases">
        <authorList>
            <person name="Bishop-Lilly K.A."/>
            <person name="Broomall S.M."/>
            <person name="Chain P.S."/>
            <person name="Chertkov O."/>
            <person name="Coyne S.R."/>
            <person name="Daligault H.E."/>
            <person name="Davenport K.W."/>
            <person name="Erkkila T."/>
            <person name="Frey K.G."/>
            <person name="Gibbons H.S."/>
            <person name="Gu W."/>
            <person name="Jaissle J."/>
            <person name="Johnson S.L."/>
            <person name="Koroleva G.I."/>
            <person name="Ladner J.T."/>
            <person name="Lo C.-C."/>
            <person name="Minogue T.D."/>
            <person name="Munk C."/>
            <person name="Palacios G.F."/>
            <person name="Redden C.L."/>
            <person name="Rosenzweig C.N."/>
            <person name="Scholz M.B."/>
            <person name="Teshima H."/>
            <person name="Xu Y."/>
        </authorList>
    </citation>
    <scope>NUCLEOTIDE SEQUENCE [LARGE SCALE GENOMIC DNA]</scope>
    <source>
        <strain evidence="3">gladioli</strain>
        <strain evidence="1">Gladioli</strain>
    </source>
</reference>
<dbReference type="Proteomes" id="UP000220629">
    <property type="component" value="Unassembled WGS sequence"/>
</dbReference>
<comment type="caution">
    <text evidence="2">The sequence shown here is derived from an EMBL/GenBank/DDBJ whole genome shotgun (WGS) entry which is preliminary data.</text>
</comment>
<gene>
    <name evidence="2" type="ORF">CRM94_25940</name>
    <name evidence="1" type="ORF">DM48_7490</name>
</gene>
<dbReference type="Proteomes" id="UP000029590">
    <property type="component" value="Unassembled WGS sequence"/>
</dbReference>
<evidence type="ECO:0000313" key="2">
    <source>
        <dbReference type="EMBL" id="PEH40227.1"/>
    </source>
</evidence>
<evidence type="ECO:0000313" key="1">
    <source>
        <dbReference type="EMBL" id="KGC10901.1"/>
    </source>
</evidence>
<dbReference type="Gene3D" id="2.40.100.20">
    <property type="match status" value="1"/>
</dbReference>
<accession>A0A095EZQ3</accession>